<feature type="region of interest" description="Disordered" evidence="1">
    <location>
        <begin position="45"/>
        <end position="65"/>
    </location>
</feature>
<organism evidence="2 3">
    <name type="scientific">Araneus ventricosus</name>
    <name type="common">Orbweaver spider</name>
    <name type="synonym">Epeira ventricosa</name>
    <dbReference type="NCBI Taxonomy" id="182803"/>
    <lineage>
        <taxon>Eukaryota</taxon>
        <taxon>Metazoa</taxon>
        <taxon>Ecdysozoa</taxon>
        <taxon>Arthropoda</taxon>
        <taxon>Chelicerata</taxon>
        <taxon>Arachnida</taxon>
        <taxon>Araneae</taxon>
        <taxon>Araneomorphae</taxon>
        <taxon>Entelegynae</taxon>
        <taxon>Araneoidea</taxon>
        <taxon>Araneidae</taxon>
        <taxon>Araneus</taxon>
    </lineage>
</organism>
<name>A0A4Y2GNL8_ARAVE</name>
<sequence length="102" mass="11475">MIIFLKNFLICHSSSVLKRVANDVTTSNRIENVSDDLAPKLVSLRNESGDADPQKEPQDSSPNESYLVKVSDSKFGLGLPVRIRTATRVNDMGFLWVRGRRR</sequence>
<evidence type="ECO:0000256" key="1">
    <source>
        <dbReference type="SAM" id="MobiDB-lite"/>
    </source>
</evidence>
<evidence type="ECO:0000313" key="2">
    <source>
        <dbReference type="EMBL" id="GBM55153.1"/>
    </source>
</evidence>
<proteinExistence type="predicted"/>
<keyword evidence="3" id="KW-1185">Reference proteome</keyword>
<accession>A0A4Y2GNL8</accession>
<dbReference type="AlphaFoldDB" id="A0A4Y2GNL8"/>
<reference evidence="2 3" key="1">
    <citation type="journal article" date="2019" name="Sci. Rep.">
        <title>Orb-weaving spider Araneus ventricosus genome elucidates the spidroin gene catalogue.</title>
        <authorList>
            <person name="Kono N."/>
            <person name="Nakamura H."/>
            <person name="Ohtoshi R."/>
            <person name="Moran D.A.P."/>
            <person name="Shinohara A."/>
            <person name="Yoshida Y."/>
            <person name="Fujiwara M."/>
            <person name="Mori M."/>
            <person name="Tomita M."/>
            <person name="Arakawa K."/>
        </authorList>
    </citation>
    <scope>NUCLEOTIDE SEQUENCE [LARGE SCALE GENOMIC DNA]</scope>
</reference>
<dbReference type="Proteomes" id="UP000499080">
    <property type="component" value="Unassembled WGS sequence"/>
</dbReference>
<gene>
    <name evidence="2" type="ORF">AVEN_225939_1</name>
</gene>
<evidence type="ECO:0000313" key="3">
    <source>
        <dbReference type="Proteomes" id="UP000499080"/>
    </source>
</evidence>
<comment type="caution">
    <text evidence="2">The sequence shown here is derived from an EMBL/GenBank/DDBJ whole genome shotgun (WGS) entry which is preliminary data.</text>
</comment>
<dbReference type="EMBL" id="BGPR01001488">
    <property type="protein sequence ID" value="GBM55153.1"/>
    <property type="molecule type" value="Genomic_DNA"/>
</dbReference>
<protein>
    <submittedName>
        <fullName evidence="2">Uncharacterized protein</fullName>
    </submittedName>
</protein>